<dbReference type="Gene3D" id="1.10.10.2480">
    <property type="match status" value="1"/>
</dbReference>
<dbReference type="InterPro" id="IPR009000">
    <property type="entry name" value="Transl_B-barrel_sf"/>
</dbReference>
<feature type="compositionally biased region" description="Basic and acidic residues" evidence="10">
    <location>
        <begin position="287"/>
        <end position="297"/>
    </location>
</feature>
<feature type="compositionally biased region" description="Pro residues" evidence="10">
    <location>
        <begin position="142"/>
        <end position="157"/>
    </location>
</feature>
<dbReference type="InterPro" id="IPR000795">
    <property type="entry name" value="T_Tr_GTP-bd_dom"/>
</dbReference>
<keyword evidence="6 8" id="KW-0342">GTP-binding</keyword>
<sequence length="1057" mass="112025">MPVRIYALAKELNLDSKDLVEIVKKVGLTGKGSALASLTDDEAVKVREHLSGGGASAGKKAPAAKAALADSSPAAPVAAVRDAVVPSGRRPITIRGGRGATERRNDAAETSGDVTTADAPTETGADEVQVSETPTAEKAPVPAMPAEPPATPPPAMPPLESKAAASGADDASAKDRSDQAERPVPKMPKSGPLSRGPLSKDASPSRPIPRMPAKSGKPAGQPSAPATPPKTEKKAAPAAPAAKSGDTSMAERIASRMGSTGNRVVPNRPGQPVAPVRGQMGAGNRVRSLDRPRRGGGEGDANVKGGGDAGKGKKREPKIKINLAQLPDAPAPVEKPAASGPAAQKPDIKLSKDLIAGHKKGMSAPLQKLESEEKERTAAKRGGGGLKGFSGRKKGAEEEEERPGRKKGSLAGMASARAERVRGGGGRRNLGSGDYRGGRRSPGNFRKTTLKRKGTNTAAPRKEKVTLELPCTLRSFCEAAGVPVAQVLRVLMGMQMMVNINSEIDLETAELLATELDLDIQLKETETLEEEVITQLEETEDDPESLVARPPIVTFLGHVDHGKTSLLDYLIGIDVVSGEAGGITQHIRAYQIDKDGQPITFVDTPGHEAFTEMRARGANVTDIAVLVIAADDGIMPQTEEAISHAKAAEVPIVVALNKIDLEGVDPNRVMTQLTEHQLTPSEWGGDVEVVPTSAIKGTGMDTLLDTLLTVSELHEFTANPNRQALGVCLEAEQHGDKGVISKLVVQNGTLKVGDIIVCGPAHGRVRAMTDPLTGKPITEAGPSTPVSLTGLDQPPGAGDRFHVLDDISKAREIASQRAESSSRQSLSGITTKVSFENFQEMLMEGKLGSLEDKVKLNIIVRADVKGSLEAIDKELSKFDHPEVEIRVLQRSVGGITLADVTLASASDAVIIGFNVIPDEQARSMADERGVEIRRYDVIYKLTDDIKAMIEGRLKPEERVVELGRALVKQTFSISRVGTIAGCYVAQGVIERGCRIRVNRDGRTIGDYALDTLRRVKEDVKEVPRGMECGIRLANFNDVKQDDVLEAYKIEEVARTLD</sequence>
<dbReference type="HAMAP" id="MF_00100_B">
    <property type="entry name" value="IF_2_B"/>
    <property type="match status" value="1"/>
</dbReference>
<comment type="subcellular location">
    <subcellularLocation>
        <location evidence="8">Cytoplasm</location>
    </subcellularLocation>
</comment>
<dbReference type="NCBIfam" id="TIGR00231">
    <property type="entry name" value="small_GTP"/>
    <property type="match status" value="1"/>
</dbReference>
<evidence type="ECO:0000256" key="7">
    <source>
        <dbReference type="ARBA" id="ARBA00025162"/>
    </source>
</evidence>
<gene>
    <name evidence="8 12" type="primary">infB</name>
    <name evidence="12" type="ORF">Pan14r_07010</name>
</gene>
<dbReference type="SUPFAM" id="SSF50447">
    <property type="entry name" value="Translation proteins"/>
    <property type="match status" value="2"/>
</dbReference>
<feature type="binding site" evidence="8">
    <location>
        <begin position="657"/>
        <end position="660"/>
    </location>
    <ligand>
        <name>GTP</name>
        <dbReference type="ChEBI" id="CHEBI:37565"/>
    </ligand>
</feature>
<evidence type="ECO:0000256" key="2">
    <source>
        <dbReference type="ARBA" id="ARBA00020675"/>
    </source>
</evidence>
<dbReference type="FunFam" id="2.40.30.10:FF:000008">
    <property type="entry name" value="Translation initiation factor IF-2"/>
    <property type="match status" value="1"/>
</dbReference>
<feature type="compositionally biased region" description="Low complexity" evidence="10">
    <location>
        <begin position="161"/>
        <end position="170"/>
    </location>
</feature>
<dbReference type="Proteomes" id="UP000317238">
    <property type="component" value="Unassembled WGS sequence"/>
</dbReference>
<evidence type="ECO:0000256" key="8">
    <source>
        <dbReference type="HAMAP-Rule" id="MF_00100"/>
    </source>
</evidence>
<dbReference type="InterPro" id="IPR023115">
    <property type="entry name" value="TIF_IF2_dom3"/>
</dbReference>
<evidence type="ECO:0000256" key="1">
    <source>
        <dbReference type="ARBA" id="ARBA00007733"/>
    </source>
</evidence>
<name>A0A5C5XYG1_9PLAN</name>
<dbReference type="SUPFAM" id="SSF52156">
    <property type="entry name" value="Initiation factor IF2/eIF5b, domain 3"/>
    <property type="match status" value="1"/>
</dbReference>
<dbReference type="GO" id="GO:0005829">
    <property type="term" value="C:cytosol"/>
    <property type="evidence" value="ECO:0007669"/>
    <property type="project" value="TreeGrafter"/>
</dbReference>
<evidence type="ECO:0000313" key="13">
    <source>
        <dbReference type="Proteomes" id="UP000317238"/>
    </source>
</evidence>
<dbReference type="Pfam" id="PF22042">
    <property type="entry name" value="EF-G_D2"/>
    <property type="match status" value="1"/>
</dbReference>
<dbReference type="FunFam" id="2.40.30.10:FF:000054">
    <property type="entry name" value="Translation initiation factor IF-2"/>
    <property type="match status" value="1"/>
</dbReference>
<dbReference type="InterPro" id="IPR000178">
    <property type="entry name" value="TF_IF2_bacterial-like"/>
</dbReference>
<dbReference type="Gene3D" id="2.40.30.10">
    <property type="entry name" value="Translation factors"/>
    <property type="match status" value="2"/>
</dbReference>
<feature type="binding site" evidence="8">
    <location>
        <begin position="557"/>
        <end position="564"/>
    </location>
    <ligand>
        <name>GTP</name>
        <dbReference type="ChEBI" id="CHEBI:37565"/>
    </ligand>
</feature>
<keyword evidence="5 8" id="KW-0648">Protein biosynthesis</keyword>
<protein>
    <recommendedName>
        <fullName evidence="2 8">Translation initiation factor IF-2</fullName>
    </recommendedName>
</protein>
<dbReference type="CDD" id="cd03692">
    <property type="entry name" value="mtIF2_IVc"/>
    <property type="match status" value="1"/>
</dbReference>
<proteinExistence type="inferred from homology"/>
<dbReference type="InterPro" id="IPR053905">
    <property type="entry name" value="EF-G-like_DII"/>
</dbReference>
<dbReference type="InterPro" id="IPR044145">
    <property type="entry name" value="IF2_II"/>
</dbReference>
<dbReference type="PANTHER" id="PTHR43381:SF5">
    <property type="entry name" value="TR-TYPE G DOMAIN-CONTAINING PROTEIN"/>
    <property type="match status" value="1"/>
</dbReference>
<evidence type="ECO:0000256" key="9">
    <source>
        <dbReference type="RuleBase" id="RU000644"/>
    </source>
</evidence>
<dbReference type="RefSeq" id="WP_146438322.1">
    <property type="nucleotide sequence ID" value="NZ_SJPL01000001.1"/>
</dbReference>
<evidence type="ECO:0000256" key="6">
    <source>
        <dbReference type="ARBA" id="ARBA00023134"/>
    </source>
</evidence>
<feature type="domain" description="Tr-type G" evidence="11">
    <location>
        <begin position="548"/>
        <end position="721"/>
    </location>
</feature>
<reference evidence="12 13" key="1">
    <citation type="submission" date="2019-02" db="EMBL/GenBank/DDBJ databases">
        <title>Deep-cultivation of Planctomycetes and their phenomic and genomic characterization uncovers novel biology.</title>
        <authorList>
            <person name="Wiegand S."/>
            <person name="Jogler M."/>
            <person name="Boedeker C."/>
            <person name="Pinto D."/>
            <person name="Vollmers J."/>
            <person name="Rivas-Marin E."/>
            <person name="Kohn T."/>
            <person name="Peeters S.H."/>
            <person name="Heuer A."/>
            <person name="Rast P."/>
            <person name="Oberbeckmann S."/>
            <person name="Bunk B."/>
            <person name="Jeske O."/>
            <person name="Meyerdierks A."/>
            <person name="Storesund J.E."/>
            <person name="Kallscheuer N."/>
            <person name="Luecker S."/>
            <person name="Lage O.M."/>
            <person name="Pohl T."/>
            <person name="Merkel B.J."/>
            <person name="Hornburger P."/>
            <person name="Mueller R.-W."/>
            <person name="Bruemmer F."/>
            <person name="Labrenz M."/>
            <person name="Spormann A.M."/>
            <person name="Op Den Camp H."/>
            <person name="Overmann J."/>
            <person name="Amann R."/>
            <person name="Jetten M.S.M."/>
            <person name="Mascher T."/>
            <person name="Medema M.H."/>
            <person name="Devos D.P."/>
            <person name="Kaster A.-K."/>
            <person name="Ovreas L."/>
            <person name="Rohde M."/>
            <person name="Galperin M.Y."/>
            <person name="Jogler C."/>
        </authorList>
    </citation>
    <scope>NUCLEOTIDE SEQUENCE [LARGE SCALE GENOMIC DNA]</scope>
    <source>
        <strain evidence="12 13">Pan14r</strain>
    </source>
</reference>
<dbReference type="InterPro" id="IPR005225">
    <property type="entry name" value="Small_GTP-bd"/>
</dbReference>
<feature type="compositionally biased region" description="Basic and acidic residues" evidence="10">
    <location>
        <begin position="369"/>
        <end position="378"/>
    </location>
</feature>
<dbReference type="SUPFAM" id="SSF52540">
    <property type="entry name" value="P-loop containing nucleoside triphosphate hydrolases"/>
    <property type="match status" value="1"/>
</dbReference>
<feature type="compositionally biased region" description="Basic and acidic residues" evidence="10">
    <location>
        <begin position="171"/>
        <end position="184"/>
    </location>
</feature>
<dbReference type="GO" id="GO:0005525">
    <property type="term" value="F:GTP binding"/>
    <property type="evidence" value="ECO:0007669"/>
    <property type="project" value="UniProtKB-KW"/>
</dbReference>
<keyword evidence="8" id="KW-0963">Cytoplasm</keyword>
<evidence type="ECO:0000256" key="3">
    <source>
        <dbReference type="ARBA" id="ARBA00022540"/>
    </source>
</evidence>
<dbReference type="PANTHER" id="PTHR43381">
    <property type="entry name" value="TRANSLATION INITIATION FACTOR IF-2-RELATED"/>
    <property type="match status" value="1"/>
</dbReference>
<dbReference type="PROSITE" id="PS51722">
    <property type="entry name" value="G_TR_2"/>
    <property type="match status" value="1"/>
</dbReference>
<dbReference type="Pfam" id="PF00009">
    <property type="entry name" value="GTP_EFTU"/>
    <property type="match status" value="1"/>
</dbReference>
<organism evidence="12 13">
    <name type="scientific">Crateriforma conspicua</name>
    <dbReference type="NCBI Taxonomy" id="2527996"/>
    <lineage>
        <taxon>Bacteria</taxon>
        <taxon>Pseudomonadati</taxon>
        <taxon>Planctomycetota</taxon>
        <taxon>Planctomycetia</taxon>
        <taxon>Planctomycetales</taxon>
        <taxon>Planctomycetaceae</taxon>
        <taxon>Crateriforma</taxon>
    </lineage>
</organism>
<evidence type="ECO:0000259" key="11">
    <source>
        <dbReference type="PROSITE" id="PS51722"/>
    </source>
</evidence>
<evidence type="ECO:0000256" key="10">
    <source>
        <dbReference type="SAM" id="MobiDB-lite"/>
    </source>
</evidence>
<feature type="binding site" evidence="8">
    <location>
        <begin position="603"/>
        <end position="607"/>
    </location>
    <ligand>
        <name>GTP</name>
        <dbReference type="ChEBI" id="CHEBI:37565"/>
    </ligand>
</feature>
<feature type="region of interest" description="Disordered" evidence="10">
    <location>
        <begin position="89"/>
        <end position="459"/>
    </location>
</feature>
<dbReference type="Gene3D" id="3.40.50.10050">
    <property type="entry name" value="Translation initiation factor IF- 2, domain 3"/>
    <property type="match status" value="1"/>
</dbReference>
<comment type="function">
    <text evidence="7 8 9">One of the essential components for the initiation of protein synthesis. Protects formylmethionyl-tRNA from spontaneous hydrolysis and promotes its binding to the 30S ribosomal subunits. Also involved in the hydrolysis of GTP during the formation of the 70S ribosomal complex.</text>
</comment>
<dbReference type="Pfam" id="PF04760">
    <property type="entry name" value="IF2_N"/>
    <property type="match status" value="1"/>
</dbReference>
<dbReference type="GO" id="GO:0003924">
    <property type="term" value="F:GTPase activity"/>
    <property type="evidence" value="ECO:0007669"/>
    <property type="project" value="UniProtKB-UniRule"/>
</dbReference>
<dbReference type="GO" id="GO:0003743">
    <property type="term" value="F:translation initiation factor activity"/>
    <property type="evidence" value="ECO:0007669"/>
    <property type="project" value="UniProtKB-UniRule"/>
</dbReference>
<keyword evidence="4 8" id="KW-0547">Nucleotide-binding</keyword>
<comment type="similarity">
    <text evidence="1 8 9">Belongs to the TRAFAC class translation factor GTPase superfamily. Classic translation factor GTPase family. IF-2 subfamily.</text>
</comment>
<dbReference type="NCBIfam" id="TIGR00487">
    <property type="entry name" value="IF-2"/>
    <property type="match status" value="1"/>
</dbReference>
<dbReference type="CDD" id="cd03702">
    <property type="entry name" value="IF2_mtIF2_II"/>
    <property type="match status" value="1"/>
</dbReference>
<comment type="caution">
    <text evidence="12">The sequence shown here is derived from an EMBL/GenBank/DDBJ whole genome shotgun (WGS) entry which is preliminary data.</text>
</comment>
<dbReference type="AlphaFoldDB" id="A0A5C5XYG1"/>
<dbReference type="FunFam" id="3.40.50.10050:FF:000001">
    <property type="entry name" value="Translation initiation factor IF-2"/>
    <property type="match status" value="1"/>
</dbReference>
<dbReference type="InterPro" id="IPR027417">
    <property type="entry name" value="P-loop_NTPase"/>
</dbReference>
<evidence type="ECO:0000313" key="12">
    <source>
        <dbReference type="EMBL" id="TWT68456.1"/>
    </source>
</evidence>
<accession>A0A5C5XYG1</accession>
<feature type="region of interest" description="G-domain" evidence="8">
    <location>
        <begin position="551"/>
        <end position="699"/>
    </location>
</feature>
<dbReference type="Gene3D" id="3.40.50.300">
    <property type="entry name" value="P-loop containing nucleotide triphosphate hydrolases"/>
    <property type="match status" value="1"/>
</dbReference>
<dbReference type="FunFam" id="3.40.50.300:FF:000019">
    <property type="entry name" value="Translation initiation factor IF-2"/>
    <property type="match status" value="1"/>
</dbReference>
<dbReference type="InterPro" id="IPR015760">
    <property type="entry name" value="TIF_IF2"/>
</dbReference>
<dbReference type="OrthoDB" id="9811804at2"/>
<keyword evidence="13" id="KW-1185">Reference proteome</keyword>
<dbReference type="InterPro" id="IPR006847">
    <property type="entry name" value="IF2_N"/>
</dbReference>
<evidence type="ECO:0000256" key="4">
    <source>
        <dbReference type="ARBA" id="ARBA00022741"/>
    </source>
</evidence>
<evidence type="ECO:0000256" key="5">
    <source>
        <dbReference type="ARBA" id="ARBA00022917"/>
    </source>
</evidence>
<dbReference type="Pfam" id="PF11987">
    <property type="entry name" value="IF-2"/>
    <property type="match status" value="1"/>
</dbReference>
<dbReference type="CDD" id="cd01887">
    <property type="entry name" value="IF2_eIF5B"/>
    <property type="match status" value="1"/>
</dbReference>
<keyword evidence="3 8" id="KW-0396">Initiation factor</keyword>
<dbReference type="EMBL" id="SJPL01000001">
    <property type="protein sequence ID" value="TWT68456.1"/>
    <property type="molecule type" value="Genomic_DNA"/>
</dbReference>
<dbReference type="InterPro" id="IPR036925">
    <property type="entry name" value="TIF_IF2_dom3_sf"/>
</dbReference>
<feature type="compositionally biased region" description="Basic and acidic residues" evidence="10">
    <location>
        <begin position="346"/>
        <end position="356"/>
    </location>
</feature>